<protein>
    <recommendedName>
        <fullName evidence="4">DUF4267 domain-containing protein</fullName>
    </recommendedName>
</protein>
<keyword evidence="3" id="KW-1185">Reference proteome</keyword>
<dbReference type="EMBL" id="BAABIS010000001">
    <property type="protein sequence ID" value="GAA4835499.1"/>
    <property type="molecule type" value="Genomic_DNA"/>
</dbReference>
<organism evidence="2 3">
    <name type="scientific">Kitasatospora terrestris</name>
    <dbReference type="NCBI Taxonomy" id="258051"/>
    <lineage>
        <taxon>Bacteria</taxon>
        <taxon>Bacillati</taxon>
        <taxon>Actinomycetota</taxon>
        <taxon>Actinomycetes</taxon>
        <taxon>Kitasatosporales</taxon>
        <taxon>Streptomycetaceae</taxon>
        <taxon>Kitasatospora</taxon>
    </lineage>
</organism>
<keyword evidence="1" id="KW-0812">Transmembrane</keyword>
<keyword evidence="1" id="KW-0472">Membrane</keyword>
<accession>A0ABP9DE02</accession>
<dbReference type="Proteomes" id="UP001501752">
    <property type="component" value="Unassembled WGS sequence"/>
</dbReference>
<evidence type="ECO:0000313" key="3">
    <source>
        <dbReference type="Proteomes" id="UP001501752"/>
    </source>
</evidence>
<evidence type="ECO:0008006" key="4">
    <source>
        <dbReference type="Google" id="ProtNLM"/>
    </source>
</evidence>
<reference evidence="3" key="1">
    <citation type="journal article" date="2019" name="Int. J. Syst. Evol. Microbiol.">
        <title>The Global Catalogue of Microorganisms (GCM) 10K type strain sequencing project: providing services to taxonomists for standard genome sequencing and annotation.</title>
        <authorList>
            <consortium name="The Broad Institute Genomics Platform"/>
            <consortium name="The Broad Institute Genome Sequencing Center for Infectious Disease"/>
            <person name="Wu L."/>
            <person name="Ma J."/>
        </authorList>
    </citation>
    <scope>NUCLEOTIDE SEQUENCE [LARGE SCALE GENOMIC DNA]</scope>
    <source>
        <strain evidence="3">JCM 13006</strain>
    </source>
</reference>
<gene>
    <name evidence="2" type="ORF">GCM10023235_07790</name>
</gene>
<dbReference type="RefSeq" id="WP_345695332.1">
    <property type="nucleotide sequence ID" value="NZ_BAABIS010000001.1"/>
</dbReference>
<evidence type="ECO:0000313" key="2">
    <source>
        <dbReference type="EMBL" id="GAA4835499.1"/>
    </source>
</evidence>
<comment type="caution">
    <text evidence="2">The sequence shown here is derived from an EMBL/GenBank/DDBJ whole genome shotgun (WGS) entry which is preliminary data.</text>
</comment>
<evidence type="ECO:0000256" key="1">
    <source>
        <dbReference type="SAM" id="Phobius"/>
    </source>
</evidence>
<name>A0ABP9DE02_9ACTN</name>
<sequence length="122" mass="12430">MDRTLLRTVGAATAAYGIAVAARPALLARPSGLTAPDGTVPADVATCLRPLALRDAACGLAMACAPDDRSLRTATLLRIASDLGDAALLTGTLPGRRHRAMALTVSVGWGLLSVIGLARADR</sequence>
<proteinExistence type="predicted"/>
<keyword evidence="1" id="KW-1133">Transmembrane helix</keyword>
<feature type="transmembrane region" description="Helical" evidence="1">
    <location>
        <begin position="100"/>
        <end position="120"/>
    </location>
</feature>